<feature type="transmembrane region" description="Helical" evidence="1">
    <location>
        <begin position="332"/>
        <end position="351"/>
    </location>
</feature>
<feature type="transmembrane region" description="Helical" evidence="1">
    <location>
        <begin position="580"/>
        <end position="604"/>
    </location>
</feature>
<dbReference type="InterPro" id="IPR036397">
    <property type="entry name" value="RNaseH_sf"/>
</dbReference>
<sequence>MGDEELGVGDEGLAEEAITIELDRCYRHIVGSLVYLGVTRPDILYSVHILSQFVSAPTQLHYIHLLRVLRYLRGTMSRRLFFPRSSSLQLQAYCDATWASDSSNRRSLSAYCVFLGGSLIAWKTKKRTAVSRSSTEVELRAMALVTAEVTWLRWLLADFGVSVSIPTPTDSTGAISIARDPVKHELTKHISVDAYYTRAQVEDGVVTLRYVPSELQLADFFTKTQTRAQHSFYLSKLAVSERPFDLIHSDVSSPFVSKGGHKYCITSIDDFSHHTEVLPIYKNFSAMVRSHFDTSIRVKTFLMPFVKSFLRKVLLLSFLVLVLQLRTVLVNASIIFFLRLLVLLCLLLLLLRPPSSPPIFGLRQSTHIYNIQTMTTFIFPIVFSMCFLHLEHNRDYDDTFAPVAHMTGVRTSCNGVYSALSRLFVLDFSIWPVVSALHTSSNVCSLLLYVDGMIINGDDPQCIAFVKARLGEQFLMSDLGPLHYFLRIEVSSAPHRFYLSQEKYIQSFLNRASLTYHRAVETPMELNLHLCATNGEPLDDPTHYRHIIGSLAYLGVTRRDISYSMHTLSQFVCAPCSSTIVIFSGSYVVFVGICNVICPFHALAL</sequence>
<dbReference type="PANTHER" id="PTHR11439:SF461">
    <property type="entry name" value="OS10G0432200 PROTEIN"/>
    <property type="match status" value="1"/>
</dbReference>
<dbReference type="CDD" id="cd09272">
    <property type="entry name" value="RNase_HI_RT_Ty1"/>
    <property type="match status" value="1"/>
</dbReference>
<keyword evidence="1" id="KW-1133">Transmembrane helix</keyword>
<dbReference type="SUPFAM" id="SSF53098">
    <property type="entry name" value="Ribonuclease H-like"/>
    <property type="match status" value="1"/>
</dbReference>
<keyword evidence="4" id="KW-1185">Reference proteome</keyword>
<evidence type="ECO:0000313" key="4">
    <source>
        <dbReference type="Proteomes" id="UP001341281"/>
    </source>
</evidence>
<dbReference type="Proteomes" id="UP001341281">
    <property type="component" value="Chromosome 03"/>
</dbReference>
<feature type="transmembrane region" description="Helical" evidence="1">
    <location>
        <begin position="309"/>
        <end position="326"/>
    </location>
</feature>
<keyword evidence="1" id="KW-0472">Membrane</keyword>
<dbReference type="InterPro" id="IPR012337">
    <property type="entry name" value="RNaseH-like_sf"/>
</dbReference>
<dbReference type="InterPro" id="IPR013103">
    <property type="entry name" value="RVT_2"/>
</dbReference>
<dbReference type="EMBL" id="CP144747">
    <property type="protein sequence ID" value="WVZ63777.1"/>
    <property type="molecule type" value="Genomic_DNA"/>
</dbReference>
<dbReference type="PANTHER" id="PTHR11439">
    <property type="entry name" value="GAG-POL-RELATED RETROTRANSPOSON"/>
    <property type="match status" value="1"/>
</dbReference>
<feature type="transmembrane region" description="Helical" evidence="1">
    <location>
        <begin position="371"/>
        <end position="390"/>
    </location>
</feature>
<dbReference type="AlphaFoldDB" id="A0AAQ3WJD2"/>
<gene>
    <name evidence="3" type="ORF">U9M48_013383</name>
</gene>
<dbReference type="GO" id="GO:0003676">
    <property type="term" value="F:nucleic acid binding"/>
    <property type="evidence" value="ECO:0007669"/>
    <property type="project" value="InterPro"/>
</dbReference>
<accession>A0AAQ3WJD2</accession>
<evidence type="ECO:0000313" key="3">
    <source>
        <dbReference type="EMBL" id="WVZ63777.1"/>
    </source>
</evidence>
<keyword evidence="1" id="KW-0812">Transmembrane</keyword>
<protein>
    <recommendedName>
        <fullName evidence="2">Reverse transcriptase Ty1/copia-type domain-containing protein</fullName>
    </recommendedName>
</protein>
<evidence type="ECO:0000256" key="1">
    <source>
        <dbReference type="SAM" id="Phobius"/>
    </source>
</evidence>
<proteinExistence type="predicted"/>
<dbReference type="Gene3D" id="3.30.420.10">
    <property type="entry name" value="Ribonuclease H-like superfamily/Ribonuclease H"/>
    <property type="match status" value="1"/>
</dbReference>
<name>A0AAQ3WJD2_PASNO</name>
<feature type="domain" description="Reverse transcriptase Ty1/copia-type" evidence="2">
    <location>
        <begin position="445"/>
        <end position="525"/>
    </location>
</feature>
<organism evidence="3 4">
    <name type="scientific">Paspalum notatum var. saurae</name>
    <dbReference type="NCBI Taxonomy" id="547442"/>
    <lineage>
        <taxon>Eukaryota</taxon>
        <taxon>Viridiplantae</taxon>
        <taxon>Streptophyta</taxon>
        <taxon>Embryophyta</taxon>
        <taxon>Tracheophyta</taxon>
        <taxon>Spermatophyta</taxon>
        <taxon>Magnoliopsida</taxon>
        <taxon>Liliopsida</taxon>
        <taxon>Poales</taxon>
        <taxon>Poaceae</taxon>
        <taxon>PACMAD clade</taxon>
        <taxon>Panicoideae</taxon>
        <taxon>Andropogonodae</taxon>
        <taxon>Paspaleae</taxon>
        <taxon>Paspalinae</taxon>
        <taxon>Paspalum</taxon>
    </lineage>
</organism>
<dbReference type="Pfam" id="PF07727">
    <property type="entry name" value="RVT_2"/>
    <property type="match status" value="1"/>
</dbReference>
<evidence type="ECO:0000259" key="2">
    <source>
        <dbReference type="Pfam" id="PF07727"/>
    </source>
</evidence>
<reference evidence="3 4" key="1">
    <citation type="submission" date="2024-02" db="EMBL/GenBank/DDBJ databases">
        <title>High-quality chromosome-scale genome assembly of Pensacola bahiagrass (Paspalum notatum Flugge var. saurae).</title>
        <authorList>
            <person name="Vega J.M."/>
            <person name="Podio M."/>
            <person name="Orjuela J."/>
            <person name="Siena L.A."/>
            <person name="Pessino S.C."/>
            <person name="Combes M.C."/>
            <person name="Mariac C."/>
            <person name="Albertini E."/>
            <person name="Pupilli F."/>
            <person name="Ortiz J.P.A."/>
            <person name="Leblanc O."/>
        </authorList>
    </citation>
    <scope>NUCLEOTIDE SEQUENCE [LARGE SCALE GENOMIC DNA]</scope>
    <source>
        <strain evidence="3">R1</strain>
        <tissue evidence="3">Leaf</tissue>
    </source>
</reference>